<keyword evidence="2" id="KW-0694">RNA-binding</keyword>
<protein>
    <recommendedName>
        <fullName evidence="1">Methenyltetrahydrofolate synthase domain-containing protein</fullName>
    </recommendedName>
</protein>
<name>A0A9P0GL22_9CUCU</name>
<dbReference type="InterPro" id="IPR024185">
    <property type="entry name" value="FTHF_cligase-like_sf"/>
</dbReference>
<gene>
    <name evidence="4" type="ORF">PSYICH_LOCUS15540</name>
</gene>
<dbReference type="AlphaFoldDB" id="A0A9P0GL22"/>
<dbReference type="InterPro" id="IPR037171">
    <property type="entry name" value="NagB/RpiA_transferase-like"/>
</dbReference>
<dbReference type="FunFam" id="3.40.50.10420:FF:000001">
    <property type="entry name" value="Methenyltetrahydrofolate synthase domain-containing protein"/>
    <property type="match status" value="1"/>
</dbReference>
<proteinExistence type="predicted"/>
<evidence type="ECO:0000256" key="1">
    <source>
        <dbReference type="ARBA" id="ARBA00015518"/>
    </source>
</evidence>
<dbReference type="Gene3D" id="3.40.50.10420">
    <property type="entry name" value="NagB/RpiA/CoA transferase-like"/>
    <property type="match status" value="1"/>
</dbReference>
<dbReference type="GO" id="GO:0003723">
    <property type="term" value="F:RNA binding"/>
    <property type="evidence" value="ECO:0007669"/>
    <property type="project" value="UniProtKB-KW"/>
</dbReference>
<dbReference type="PANTHER" id="PTHR13017">
    <property type="entry name" value="5-FORMYLTETRAHYDROFOLATE CYCLO-LIGASE-RELATED"/>
    <property type="match status" value="1"/>
</dbReference>
<organism evidence="4 5">
    <name type="scientific">Psylliodes chrysocephalus</name>
    <dbReference type="NCBI Taxonomy" id="3402493"/>
    <lineage>
        <taxon>Eukaryota</taxon>
        <taxon>Metazoa</taxon>
        <taxon>Ecdysozoa</taxon>
        <taxon>Arthropoda</taxon>
        <taxon>Hexapoda</taxon>
        <taxon>Insecta</taxon>
        <taxon>Pterygota</taxon>
        <taxon>Neoptera</taxon>
        <taxon>Endopterygota</taxon>
        <taxon>Coleoptera</taxon>
        <taxon>Polyphaga</taxon>
        <taxon>Cucujiformia</taxon>
        <taxon>Chrysomeloidea</taxon>
        <taxon>Chrysomelidae</taxon>
        <taxon>Galerucinae</taxon>
        <taxon>Alticini</taxon>
        <taxon>Psylliodes</taxon>
    </lineage>
</organism>
<evidence type="ECO:0000313" key="4">
    <source>
        <dbReference type="EMBL" id="CAH1115057.1"/>
    </source>
</evidence>
<feature type="region of interest" description="Disordered" evidence="3">
    <location>
        <begin position="286"/>
        <end position="345"/>
    </location>
</feature>
<dbReference type="GO" id="GO:0005737">
    <property type="term" value="C:cytoplasm"/>
    <property type="evidence" value="ECO:0007669"/>
    <property type="project" value="TreeGrafter"/>
</dbReference>
<dbReference type="OrthoDB" id="433414at2759"/>
<dbReference type="InterPro" id="IPR002698">
    <property type="entry name" value="FTHF_cligase"/>
</dbReference>
<dbReference type="Pfam" id="PF01812">
    <property type="entry name" value="5-FTHF_cyc-lig"/>
    <property type="match status" value="1"/>
</dbReference>
<accession>A0A9P0GL22</accession>
<dbReference type="EMBL" id="OV651821">
    <property type="protein sequence ID" value="CAH1115057.1"/>
    <property type="molecule type" value="Genomic_DNA"/>
</dbReference>
<reference evidence="4" key="1">
    <citation type="submission" date="2022-01" db="EMBL/GenBank/DDBJ databases">
        <authorList>
            <person name="King R."/>
        </authorList>
    </citation>
    <scope>NUCLEOTIDE SEQUENCE</scope>
</reference>
<evidence type="ECO:0000256" key="2">
    <source>
        <dbReference type="ARBA" id="ARBA00022884"/>
    </source>
</evidence>
<keyword evidence="5" id="KW-1185">Reference proteome</keyword>
<feature type="compositionally biased region" description="Basic and acidic residues" evidence="3">
    <location>
        <begin position="289"/>
        <end position="298"/>
    </location>
</feature>
<dbReference type="Proteomes" id="UP001153636">
    <property type="component" value="Chromosome 9"/>
</dbReference>
<evidence type="ECO:0000313" key="5">
    <source>
        <dbReference type="Proteomes" id="UP001153636"/>
    </source>
</evidence>
<dbReference type="SUPFAM" id="SSF100950">
    <property type="entry name" value="NagB/RpiA/CoA transferase-like"/>
    <property type="match status" value="1"/>
</dbReference>
<sequence>MSESQVSAMEPLQSGDTKFTIRKKVWLHMAKNKLVLFPNPFGRIPNFEGTEEASARLLELDVFKQAKSIEVNPDKPLAPARALVLSNQKDLYVPFPRLQECLMKKLELDEKLDVKMVVSRWGIEYTGAKIEVKDKVTIDLLIVGSVAVSKQGYRIGKGAGYADLEFGIFKETKAITDDTVIVTIVHDSQVFDELPQELFEKYDVPVDYIVTPTRTIKIEKKLPRPEGVFWNELTKGQLKGKRILQDLKQKHQSEGRDTTLKVLNPGERPIRRPFFWRRFAFKRRQNRNYQDKPRKDQVQNENPQNEGIPRRTVKFQEPNTEGAKDNQENVPPQIKNKKKKKKPHIDYSLRVSNIQRNVRVRDFKNALREKGIKPNNITWKGSRGFCYLHYAKKNQKKEDENSDAINSVIEMIQDLKINSNAQKNLNVKVMEPITRIETVDVTAV</sequence>
<dbReference type="PANTHER" id="PTHR13017:SF0">
    <property type="entry name" value="METHENYLTETRAHYDROFOLATE SYNTHASE DOMAIN-CONTAINING PROTEIN"/>
    <property type="match status" value="1"/>
</dbReference>
<evidence type="ECO:0000256" key="3">
    <source>
        <dbReference type="SAM" id="MobiDB-lite"/>
    </source>
</evidence>